<feature type="non-terminal residue" evidence="3">
    <location>
        <position position="1"/>
    </location>
</feature>
<name>A0A392MDE7_9FABA</name>
<keyword evidence="4" id="KW-1185">Reference proteome</keyword>
<evidence type="ECO:0000313" key="3">
    <source>
        <dbReference type="EMBL" id="MCH85079.1"/>
    </source>
</evidence>
<dbReference type="EMBL" id="LXQA010007868">
    <property type="protein sequence ID" value="MCH85079.1"/>
    <property type="molecule type" value="Genomic_DNA"/>
</dbReference>
<comment type="caution">
    <text evidence="3">The sequence shown here is derived from an EMBL/GenBank/DDBJ whole genome shotgun (WGS) entry which is preliminary data.</text>
</comment>
<evidence type="ECO:0000313" key="4">
    <source>
        <dbReference type="Proteomes" id="UP000265520"/>
    </source>
</evidence>
<evidence type="ECO:0000256" key="1">
    <source>
        <dbReference type="SAM" id="MobiDB-lite"/>
    </source>
</evidence>
<dbReference type="InterPro" id="IPR046796">
    <property type="entry name" value="Transposase_32_dom"/>
</dbReference>
<gene>
    <name evidence="3" type="ORF">A2U01_0005921</name>
</gene>
<dbReference type="Proteomes" id="UP000265520">
    <property type="component" value="Unassembled WGS sequence"/>
</dbReference>
<feature type="region of interest" description="Disordered" evidence="1">
    <location>
        <begin position="282"/>
        <end position="315"/>
    </location>
</feature>
<protein>
    <submittedName>
        <fullName evidence="3">Envelope-like protein</fullName>
    </submittedName>
</protein>
<evidence type="ECO:0000259" key="2">
    <source>
        <dbReference type="Pfam" id="PF20167"/>
    </source>
</evidence>
<accession>A0A392MDE7</accession>
<dbReference type="AlphaFoldDB" id="A0A392MDE7"/>
<feature type="domain" description="Putative plant transposon protein" evidence="2">
    <location>
        <begin position="56"/>
        <end position="154"/>
    </location>
</feature>
<dbReference type="Pfam" id="PF20167">
    <property type="entry name" value="Transposase_32"/>
    <property type="match status" value="1"/>
</dbReference>
<sequence length="315" mass="35031">SDSDYEEEVEVTKVVASSSRKNVRGRKVPLMRVAVERELSEEALEVVSIRRLIKRAGLIKTVSNIGNCYEKLVKEFVVNIPEDCDDPDNEDFLKVFVRGKCVNFSPAEINKYLGRSEGNETEVDITDNDLAKAITAGQVKQWPRDGQLPSSKLSAKFIDIVGSEIQHDFGSYIFDQTLKHAKSLAVKMPIAFSSLLCGIILDQHPHILQSSDIPSGRKAKLILHSRLFEPPHVDDLATASTKKHVSTSSMDRKTVIAEIKATCRALDERKLKLENVIQALEAEEADVEEESEEEEASSDAEDSAKVSESDESLDF</sequence>
<reference evidence="3 4" key="1">
    <citation type="journal article" date="2018" name="Front. Plant Sci.">
        <title>Red Clover (Trifolium pratense) and Zigzag Clover (T. medium) - A Picture of Genomic Similarities and Differences.</title>
        <authorList>
            <person name="Dluhosova J."/>
            <person name="Istvanek J."/>
            <person name="Nedelnik J."/>
            <person name="Repkova J."/>
        </authorList>
    </citation>
    <scope>NUCLEOTIDE SEQUENCE [LARGE SCALE GENOMIC DNA]</scope>
    <source>
        <strain evidence="4">cv. 10/8</strain>
        <tissue evidence="3">Leaf</tissue>
    </source>
</reference>
<feature type="compositionally biased region" description="Acidic residues" evidence="1">
    <location>
        <begin position="282"/>
        <end position="301"/>
    </location>
</feature>
<organism evidence="3 4">
    <name type="scientific">Trifolium medium</name>
    <dbReference type="NCBI Taxonomy" id="97028"/>
    <lineage>
        <taxon>Eukaryota</taxon>
        <taxon>Viridiplantae</taxon>
        <taxon>Streptophyta</taxon>
        <taxon>Embryophyta</taxon>
        <taxon>Tracheophyta</taxon>
        <taxon>Spermatophyta</taxon>
        <taxon>Magnoliopsida</taxon>
        <taxon>eudicotyledons</taxon>
        <taxon>Gunneridae</taxon>
        <taxon>Pentapetalae</taxon>
        <taxon>rosids</taxon>
        <taxon>fabids</taxon>
        <taxon>Fabales</taxon>
        <taxon>Fabaceae</taxon>
        <taxon>Papilionoideae</taxon>
        <taxon>50 kb inversion clade</taxon>
        <taxon>NPAAA clade</taxon>
        <taxon>Hologalegina</taxon>
        <taxon>IRL clade</taxon>
        <taxon>Trifolieae</taxon>
        <taxon>Trifolium</taxon>
    </lineage>
</organism>
<proteinExistence type="predicted"/>